<dbReference type="GO" id="GO:0003700">
    <property type="term" value="F:DNA-binding transcription factor activity"/>
    <property type="evidence" value="ECO:0007669"/>
    <property type="project" value="InterPro"/>
</dbReference>
<dbReference type="CDD" id="cd07377">
    <property type="entry name" value="WHTH_GntR"/>
    <property type="match status" value="1"/>
</dbReference>
<proteinExistence type="predicted"/>
<dbReference type="InterPro" id="IPR011663">
    <property type="entry name" value="UTRA"/>
</dbReference>
<dbReference type="InterPro" id="IPR028978">
    <property type="entry name" value="Chorismate_lyase_/UTRA_dom_sf"/>
</dbReference>
<name>A0A2V3U0M4_9HYPH</name>
<evidence type="ECO:0000313" key="5">
    <source>
        <dbReference type="EMBL" id="PXW55205.1"/>
    </source>
</evidence>
<protein>
    <submittedName>
        <fullName evidence="5">GntR family transcriptional regulator</fullName>
    </submittedName>
</protein>
<feature type="domain" description="HTH gntR-type" evidence="4">
    <location>
        <begin position="18"/>
        <end position="86"/>
    </location>
</feature>
<dbReference type="Pfam" id="PF00392">
    <property type="entry name" value="GntR"/>
    <property type="match status" value="1"/>
</dbReference>
<dbReference type="SMART" id="SM00345">
    <property type="entry name" value="HTH_GNTR"/>
    <property type="match status" value="1"/>
</dbReference>
<dbReference type="RefSeq" id="WP_110376800.1">
    <property type="nucleotide sequence ID" value="NZ_JAHBRY010000003.1"/>
</dbReference>
<keyword evidence="1" id="KW-0805">Transcription regulation</keyword>
<evidence type="ECO:0000259" key="4">
    <source>
        <dbReference type="PROSITE" id="PS50949"/>
    </source>
</evidence>
<dbReference type="PANTHER" id="PTHR44846:SF1">
    <property type="entry name" value="MANNOSYL-D-GLYCERATE TRANSPORT_METABOLISM SYSTEM REPRESSOR MNGR-RELATED"/>
    <property type="match status" value="1"/>
</dbReference>
<dbReference type="InterPro" id="IPR036388">
    <property type="entry name" value="WH-like_DNA-bd_sf"/>
</dbReference>
<comment type="caution">
    <text evidence="5">The sequence shown here is derived from an EMBL/GenBank/DDBJ whole genome shotgun (WGS) entry which is preliminary data.</text>
</comment>
<keyword evidence="6" id="KW-1185">Reference proteome</keyword>
<keyword evidence="2" id="KW-0238">DNA-binding</keyword>
<dbReference type="SMART" id="SM00866">
    <property type="entry name" value="UTRA"/>
    <property type="match status" value="1"/>
</dbReference>
<dbReference type="PANTHER" id="PTHR44846">
    <property type="entry name" value="MANNOSYL-D-GLYCERATE TRANSPORT/METABOLISM SYSTEM REPRESSOR MNGR-RELATED"/>
    <property type="match status" value="1"/>
</dbReference>
<sequence>MTRVSAKEGSRVNANLKAPLYHQIFLILRDGILGGTFKVGDVLPAEHEVASLYGVSRITARRALTELALAGFVSRARGRGTIVQYRPPTPPLRASVAAWLEGAAVMGQTTTVKVMEFGYGPATQMEAEALELPVGTEVQQSQRVRYFGDFAISLLVTVIPARIGRTFDRASLARTPMLSLIKRSGVKIGHARQSITATLADQNMATRLSTEIGAPLLKVQRVVCDQADEPIEYLTAYYRPDRYQLEMVLSPSQTVETMSSTLSELTMQTAEARKGKP</sequence>
<dbReference type="GO" id="GO:0003677">
    <property type="term" value="F:DNA binding"/>
    <property type="evidence" value="ECO:0007669"/>
    <property type="project" value="UniProtKB-KW"/>
</dbReference>
<dbReference type="PROSITE" id="PS50949">
    <property type="entry name" value="HTH_GNTR"/>
    <property type="match status" value="1"/>
</dbReference>
<keyword evidence="3" id="KW-0804">Transcription</keyword>
<dbReference type="Gene3D" id="1.10.10.10">
    <property type="entry name" value="Winged helix-like DNA-binding domain superfamily/Winged helix DNA-binding domain"/>
    <property type="match status" value="1"/>
</dbReference>
<gene>
    <name evidence="5" type="ORF">C7450_110144</name>
</gene>
<dbReference type="Gene3D" id="3.40.1410.10">
    <property type="entry name" value="Chorismate lyase-like"/>
    <property type="match status" value="1"/>
</dbReference>
<evidence type="ECO:0000313" key="6">
    <source>
        <dbReference type="Proteomes" id="UP000248021"/>
    </source>
</evidence>
<evidence type="ECO:0000256" key="2">
    <source>
        <dbReference type="ARBA" id="ARBA00023125"/>
    </source>
</evidence>
<dbReference type="AlphaFoldDB" id="A0A2V3U0M4"/>
<dbReference type="OrthoDB" id="9794015at2"/>
<dbReference type="Proteomes" id="UP000248021">
    <property type="component" value="Unassembled WGS sequence"/>
</dbReference>
<dbReference type="SUPFAM" id="SSF46785">
    <property type="entry name" value="Winged helix' DNA-binding domain"/>
    <property type="match status" value="1"/>
</dbReference>
<reference evidence="5 6" key="1">
    <citation type="submission" date="2018-05" db="EMBL/GenBank/DDBJ databases">
        <title>Genomic Encyclopedia of Type Strains, Phase IV (KMG-IV): sequencing the most valuable type-strain genomes for metagenomic binning, comparative biology and taxonomic classification.</title>
        <authorList>
            <person name="Goeker M."/>
        </authorList>
    </citation>
    <scope>NUCLEOTIDE SEQUENCE [LARGE SCALE GENOMIC DNA]</scope>
    <source>
        <strain evidence="5 6">DSM 6462</strain>
    </source>
</reference>
<dbReference type="InterPro" id="IPR036390">
    <property type="entry name" value="WH_DNA-bd_sf"/>
</dbReference>
<dbReference type="InterPro" id="IPR000524">
    <property type="entry name" value="Tscrpt_reg_HTH_GntR"/>
</dbReference>
<organism evidence="5 6">
    <name type="scientific">Chelatococcus asaccharovorans</name>
    <dbReference type="NCBI Taxonomy" id="28210"/>
    <lineage>
        <taxon>Bacteria</taxon>
        <taxon>Pseudomonadati</taxon>
        <taxon>Pseudomonadota</taxon>
        <taxon>Alphaproteobacteria</taxon>
        <taxon>Hyphomicrobiales</taxon>
        <taxon>Chelatococcaceae</taxon>
        <taxon>Chelatococcus</taxon>
    </lineage>
</organism>
<dbReference type="Pfam" id="PF07702">
    <property type="entry name" value="UTRA"/>
    <property type="match status" value="1"/>
</dbReference>
<dbReference type="GO" id="GO:0045892">
    <property type="term" value="P:negative regulation of DNA-templated transcription"/>
    <property type="evidence" value="ECO:0007669"/>
    <property type="project" value="TreeGrafter"/>
</dbReference>
<dbReference type="InterPro" id="IPR050679">
    <property type="entry name" value="Bact_HTH_transcr_reg"/>
</dbReference>
<evidence type="ECO:0000256" key="3">
    <source>
        <dbReference type="ARBA" id="ARBA00023163"/>
    </source>
</evidence>
<accession>A0A2V3U0M4</accession>
<dbReference type="PRINTS" id="PR00035">
    <property type="entry name" value="HTHGNTR"/>
</dbReference>
<dbReference type="EMBL" id="QJJK01000010">
    <property type="protein sequence ID" value="PXW55205.1"/>
    <property type="molecule type" value="Genomic_DNA"/>
</dbReference>
<evidence type="ECO:0000256" key="1">
    <source>
        <dbReference type="ARBA" id="ARBA00023015"/>
    </source>
</evidence>
<dbReference type="SUPFAM" id="SSF64288">
    <property type="entry name" value="Chorismate lyase-like"/>
    <property type="match status" value="1"/>
</dbReference>